<dbReference type="EMBL" id="AMXE01000033">
    <property type="protein sequence ID" value="ENO87826.1"/>
    <property type="molecule type" value="Genomic_DNA"/>
</dbReference>
<dbReference type="Proteomes" id="UP000013232">
    <property type="component" value="Unassembled WGS sequence"/>
</dbReference>
<evidence type="ECO:0000313" key="2">
    <source>
        <dbReference type="EMBL" id="ENO87826.1"/>
    </source>
</evidence>
<protein>
    <submittedName>
        <fullName evidence="2">Uncharacterized protein</fullName>
    </submittedName>
</protein>
<evidence type="ECO:0000313" key="3">
    <source>
        <dbReference type="Proteomes" id="UP000013232"/>
    </source>
</evidence>
<feature type="compositionally biased region" description="Low complexity" evidence="1">
    <location>
        <begin position="80"/>
        <end position="92"/>
    </location>
</feature>
<proteinExistence type="predicted"/>
<keyword evidence="3" id="KW-1185">Reference proteome</keyword>
<name>N6Y104_THAL4</name>
<comment type="caution">
    <text evidence="2">The sequence shown here is derived from an EMBL/GenBank/DDBJ whole genome shotgun (WGS) entry which is preliminary data.</text>
</comment>
<reference evidence="2 3" key="1">
    <citation type="submission" date="2012-09" db="EMBL/GenBank/DDBJ databases">
        <title>Draft Genome Sequences of 6 Strains from Genus Thauera.</title>
        <authorList>
            <person name="Liu B."/>
            <person name="Shapleigh J.P."/>
            <person name="Frostegard A.H."/>
        </authorList>
    </citation>
    <scope>NUCLEOTIDE SEQUENCE [LARGE SCALE GENOMIC DNA]</scope>
    <source>
        <strain evidence="3">47Lol / DSM 12138</strain>
    </source>
</reference>
<feature type="non-terminal residue" evidence="2">
    <location>
        <position position="92"/>
    </location>
</feature>
<gene>
    <name evidence="2" type="ORF">C666_10275</name>
</gene>
<organism evidence="2 3">
    <name type="scientific">Thauera linaloolentis (strain DSM 12138 / JCM 21573 / CCUG 41526 / CIP 105981 / IAM 15112 / NBRC 102519 / 47Lol)</name>
    <dbReference type="NCBI Taxonomy" id="1123367"/>
    <lineage>
        <taxon>Bacteria</taxon>
        <taxon>Pseudomonadati</taxon>
        <taxon>Pseudomonadota</taxon>
        <taxon>Betaproteobacteria</taxon>
        <taxon>Rhodocyclales</taxon>
        <taxon>Zoogloeaceae</taxon>
        <taxon>Thauera</taxon>
    </lineage>
</organism>
<evidence type="ECO:0000256" key="1">
    <source>
        <dbReference type="SAM" id="MobiDB-lite"/>
    </source>
</evidence>
<sequence>MTTLHSIPTSNGLAAVGGPPPGLPEEALLSRLAGELFTLLPTGAPDAQLPFGPPPQPAQTEIALGNRAPALAPMPGTPGAAPDEAVDAAPAA</sequence>
<feature type="region of interest" description="Disordered" evidence="1">
    <location>
        <begin position="69"/>
        <end position="92"/>
    </location>
</feature>
<accession>N6Y104</accession>
<dbReference type="AlphaFoldDB" id="N6Y104"/>